<dbReference type="AlphaFoldDB" id="A0A6B2H3T8"/>
<dbReference type="EMBL" id="JAAEAA010000003">
    <property type="protein sequence ID" value="NDK54957.1"/>
    <property type="molecule type" value="Genomic_DNA"/>
</dbReference>
<evidence type="ECO:0000313" key="2">
    <source>
        <dbReference type="Proteomes" id="UP000478546"/>
    </source>
</evidence>
<sequence>MEALYPAPVLAAGNTHTTEPTSNAKCPKRLHNSFDIYKTYLKNAKKG</sequence>
<dbReference type="Proteomes" id="UP000478546">
    <property type="component" value="Unassembled WGS sequence"/>
</dbReference>
<reference evidence="1 2" key="1">
    <citation type="submission" date="2020-01" db="EMBL/GenBank/DDBJ databases">
        <authorList>
            <person name="Kim M.K."/>
        </authorList>
    </citation>
    <scope>NUCLEOTIDE SEQUENCE [LARGE SCALE GENOMIC DNA]</scope>
    <source>
        <strain evidence="1 2">BT213</strain>
    </source>
</reference>
<evidence type="ECO:0000313" key="1">
    <source>
        <dbReference type="EMBL" id="NDK54957.1"/>
    </source>
</evidence>
<accession>A0A6B2H3T8</accession>
<gene>
    <name evidence="1" type="ORF">GWO68_03410</name>
</gene>
<keyword evidence="2" id="KW-1185">Reference proteome</keyword>
<proteinExistence type="predicted"/>
<comment type="caution">
    <text evidence="1">The sequence shown here is derived from an EMBL/GenBank/DDBJ whole genome shotgun (WGS) entry which is preliminary data.</text>
</comment>
<name>A0A6B2H3T8_9BACT</name>
<protein>
    <submittedName>
        <fullName evidence="1">Uncharacterized protein</fullName>
    </submittedName>
</protein>
<organism evidence="1 2">
    <name type="scientific">Pontibacter fetidus</name>
    <dbReference type="NCBI Taxonomy" id="2700082"/>
    <lineage>
        <taxon>Bacteria</taxon>
        <taxon>Pseudomonadati</taxon>
        <taxon>Bacteroidota</taxon>
        <taxon>Cytophagia</taxon>
        <taxon>Cytophagales</taxon>
        <taxon>Hymenobacteraceae</taxon>
        <taxon>Pontibacter</taxon>
    </lineage>
</organism>